<dbReference type="CDD" id="cd14947">
    <property type="entry name" value="NBR1_like"/>
    <property type="match status" value="1"/>
</dbReference>
<protein>
    <submittedName>
        <fullName evidence="16">Uncharacterized protein</fullName>
    </submittedName>
</protein>
<dbReference type="PROSITE" id="PS50135">
    <property type="entry name" value="ZF_ZZ_2"/>
    <property type="match status" value="1"/>
</dbReference>
<evidence type="ECO:0000256" key="9">
    <source>
        <dbReference type="ARBA" id="ARBA00023006"/>
    </source>
</evidence>
<keyword evidence="3" id="KW-0813">Transport</keyword>
<feature type="transmembrane region" description="Helical" evidence="12">
    <location>
        <begin position="871"/>
        <end position="891"/>
    </location>
</feature>
<dbReference type="InterPro" id="IPR032350">
    <property type="entry name" value="Nbr1_FW"/>
</dbReference>
<feature type="domain" description="ZZ-type" evidence="14">
    <location>
        <begin position="440"/>
        <end position="490"/>
    </location>
</feature>
<dbReference type="Pfam" id="PF00569">
    <property type="entry name" value="ZZ"/>
    <property type="match status" value="1"/>
</dbReference>
<keyword evidence="17" id="KW-1185">Reference proteome</keyword>
<evidence type="ECO:0000256" key="8">
    <source>
        <dbReference type="ARBA" id="ARBA00022927"/>
    </source>
</evidence>
<evidence type="ECO:0000256" key="1">
    <source>
        <dbReference type="ARBA" id="ARBA00004116"/>
    </source>
</evidence>
<dbReference type="Proteomes" id="UP001642360">
    <property type="component" value="Unassembled WGS sequence"/>
</dbReference>
<dbReference type="Gene3D" id="3.10.20.90">
    <property type="entry name" value="Phosphatidylinositol 3-kinase Catalytic Subunit, Chain A, domain 1"/>
    <property type="match status" value="1"/>
</dbReference>
<keyword evidence="12" id="KW-1133">Transmembrane helix</keyword>
<dbReference type="FunFam" id="2.60.40.10:FF:000199">
    <property type="entry name" value="next to BRCA1 gene 1 protein-like"/>
    <property type="match status" value="1"/>
</dbReference>
<dbReference type="PANTHER" id="PTHR20930:SF0">
    <property type="entry name" value="PROTEIN ILRUN"/>
    <property type="match status" value="1"/>
</dbReference>
<dbReference type="SMART" id="SM00666">
    <property type="entry name" value="PB1"/>
    <property type="match status" value="1"/>
</dbReference>
<evidence type="ECO:0000313" key="17">
    <source>
        <dbReference type="Proteomes" id="UP001642360"/>
    </source>
</evidence>
<evidence type="ECO:0000256" key="2">
    <source>
        <dbReference type="ARBA" id="ARBA00004419"/>
    </source>
</evidence>
<dbReference type="Gene3D" id="3.30.60.90">
    <property type="match status" value="1"/>
</dbReference>
<evidence type="ECO:0000259" key="15">
    <source>
        <dbReference type="PROSITE" id="PS51745"/>
    </source>
</evidence>
<gene>
    <name evidence="16" type="ORF">ILEXP_LOCUS42574</name>
</gene>
<keyword evidence="8" id="KW-0653">Protein transport</keyword>
<evidence type="ECO:0000256" key="5">
    <source>
        <dbReference type="ARBA" id="ARBA00022723"/>
    </source>
</evidence>
<dbReference type="AlphaFoldDB" id="A0ABC8TXT3"/>
<evidence type="ECO:0000256" key="4">
    <source>
        <dbReference type="ARBA" id="ARBA00022554"/>
    </source>
</evidence>
<dbReference type="EMBL" id="CAUOFW020006090">
    <property type="protein sequence ID" value="CAK9172888.1"/>
    <property type="molecule type" value="Genomic_DNA"/>
</dbReference>
<dbReference type="GO" id="GO:0005776">
    <property type="term" value="C:autophagosome"/>
    <property type="evidence" value="ECO:0007669"/>
    <property type="project" value="UniProtKB-SubCell"/>
</dbReference>
<evidence type="ECO:0000256" key="6">
    <source>
        <dbReference type="ARBA" id="ARBA00022771"/>
    </source>
</evidence>
<feature type="non-terminal residue" evidence="16">
    <location>
        <position position="1"/>
    </location>
</feature>
<accession>A0ABC8TXT3</accession>
<reference evidence="16 17" key="1">
    <citation type="submission" date="2024-02" db="EMBL/GenBank/DDBJ databases">
        <authorList>
            <person name="Vignale AGUSTIN F."/>
            <person name="Sosa J E."/>
            <person name="Modenutti C."/>
        </authorList>
    </citation>
    <scope>NUCLEOTIDE SEQUENCE [LARGE SCALE GENOMIC DNA]</scope>
</reference>
<evidence type="ECO:0000259" key="13">
    <source>
        <dbReference type="PROSITE" id="PS50030"/>
    </source>
</evidence>
<dbReference type="SMART" id="SM00291">
    <property type="entry name" value="ZnF_ZZ"/>
    <property type="match status" value="1"/>
</dbReference>
<dbReference type="Pfam" id="PF16158">
    <property type="entry name" value="N_BRCA1_IG"/>
    <property type="match status" value="1"/>
</dbReference>
<sequence length="922" mass="101264">VKYGETLRRFNARIVDEELDLDMDRLREKVLGFFNFTPDSDLTLTYIDEDGDMVTLADEEDLCDVMRQSLNPLRITVRLNTETSGRSYARSSGSSTPMRSPRVLHPIQNLNTGVSEILRSVPEPFREAISNMSINLASKATSTAPGIAELVDSLSKMGLSYLNPVSEFQTGAESSTQIQVSKGPVASKVDGVTSEVLPSAKAEAPTLANNQVLPNTKSQQPTVENNKVEVENTARGVEAAVMQTPSVDPTPSTGYLNLNGGLPGDNYLFGSASSNPAPDTFPVAAGNNMEEVLYVPSGNNKLKVKKLAEFHSNGKSDALAFENGMPGATKAPAGDKNNEINKSNEGRLGQKFAGSYHDFPKHSSRDSLNKDLCGGVNIKCGSDFGNSSTSRAGQNPMNECPFSGMPLASDLFLPPSQSDPRMVSFKRRYNHSDGMGIIFHRGVRCDGCGVHPITGPRFKSKVKEDYDLCSICFAEMGNGVDYIRMDRPMTYGHPFSFKGLYDHPLHHSRVRPPTIPQVLRGCGMKQNRPKLDSRFIQDVNVFDGTIMSPSTPFTKIWRMRNNGTIMWPEGTQLVWIGGDRLSNTFSLQVEITADGLPVDMELDIAVDFTAPQFPGRYISYWRMASPSGQKFGQRVWVLIQVDASLKDSTCESFQGLNLNLPPVGNGATGPEIVSVNVEPKAEDNLPEPVNSNNRVTELVVPIVNANPNKEQELNFPINDTLLVGGGIPSPVHPQPSSSVSYPIIDLSEAPVVPLSAPSPAKDAQASAPMAGENNVEQTLLRELEEMGFRQVDLNKEVLRANEYDLEQSVDDLCGASEWDPILEELQEMGFFDKEMNKKLLKKNNGSIKRVVMDLIAGEKAYEALVLRTCSLSLLFCVFWFLLGSIFGHEWLSMLFYCSSMKYFDVADARDMILARANAQLEY</sequence>
<dbReference type="CDD" id="cd14319">
    <property type="entry name" value="UBA_NBR1"/>
    <property type="match status" value="2"/>
</dbReference>
<evidence type="ECO:0000259" key="14">
    <source>
        <dbReference type="PROSITE" id="PS50135"/>
    </source>
</evidence>
<dbReference type="GO" id="GO:0015031">
    <property type="term" value="P:protein transport"/>
    <property type="evidence" value="ECO:0007669"/>
    <property type="project" value="UniProtKB-KW"/>
</dbReference>
<dbReference type="InterPro" id="IPR053793">
    <property type="entry name" value="PB1-like"/>
</dbReference>
<keyword evidence="12" id="KW-0812">Transmembrane</keyword>
<keyword evidence="5" id="KW-0479">Metal-binding</keyword>
<dbReference type="InterPro" id="IPR015940">
    <property type="entry name" value="UBA"/>
</dbReference>
<dbReference type="Pfam" id="PF00564">
    <property type="entry name" value="PB1"/>
    <property type="match status" value="1"/>
</dbReference>
<dbReference type="GO" id="GO:0008270">
    <property type="term" value="F:zinc ion binding"/>
    <property type="evidence" value="ECO:0007669"/>
    <property type="project" value="UniProtKB-KW"/>
</dbReference>
<evidence type="ECO:0000256" key="12">
    <source>
        <dbReference type="SAM" id="Phobius"/>
    </source>
</evidence>
<evidence type="ECO:0000256" key="3">
    <source>
        <dbReference type="ARBA" id="ARBA00022448"/>
    </source>
</evidence>
<feature type="domain" description="UBA" evidence="13">
    <location>
        <begin position="774"/>
        <end position="815"/>
    </location>
</feature>
<evidence type="ECO:0000256" key="7">
    <source>
        <dbReference type="ARBA" id="ARBA00022833"/>
    </source>
</evidence>
<keyword evidence="10" id="KW-0968">Cytoplasmic vesicle</keyword>
<name>A0ABC8TXT3_9AQUA</name>
<dbReference type="InterPro" id="IPR043145">
    <property type="entry name" value="Znf_ZZ_sf"/>
</dbReference>
<keyword evidence="12" id="KW-0472">Membrane</keyword>
<keyword evidence="9" id="KW-0072">Autophagy</keyword>
<dbReference type="InterPro" id="IPR013783">
    <property type="entry name" value="Ig-like_fold"/>
</dbReference>
<keyword evidence="7" id="KW-0862">Zinc</keyword>
<dbReference type="InterPro" id="IPR056893">
    <property type="entry name" value="UBA_Nbr1_C"/>
</dbReference>
<evidence type="ECO:0000256" key="10">
    <source>
        <dbReference type="ARBA" id="ARBA00023329"/>
    </source>
</evidence>
<dbReference type="InterPro" id="IPR000433">
    <property type="entry name" value="Znf_ZZ"/>
</dbReference>
<dbReference type="Gene3D" id="1.10.8.10">
    <property type="entry name" value="DNA helicase RuvA subunit, C-terminal domain"/>
    <property type="match status" value="2"/>
</dbReference>
<dbReference type="Pfam" id="PF24932">
    <property type="entry name" value="UBA_NBR1_C"/>
    <property type="match status" value="2"/>
</dbReference>
<dbReference type="CDD" id="cd06398">
    <property type="entry name" value="PB1_Joka2"/>
    <property type="match status" value="1"/>
</dbReference>
<evidence type="ECO:0000256" key="11">
    <source>
        <dbReference type="PROSITE-ProRule" id="PRU00228"/>
    </source>
</evidence>
<dbReference type="SUPFAM" id="SSF46934">
    <property type="entry name" value="UBA-like"/>
    <property type="match status" value="1"/>
</dbReference>
<dbReference type="PANTHER" id="PTHR20930">
    <property type="entry name" value="OVARIAN CARCINOMA ANTIGEN CA125-RELATED"/>
    <property type="match status" value="1"/>
</dbReference>
<dbReference type="SUPFAM" id="SSF54277">
    <property type="entry name" value="CAD &amp; PB1 domains"/>
    <property type="match status" value="1"/>
</dbReference>
<comment type="caution">
    <text evidence="16">The sequence shown here is derived from an EMBL/GenBank/DDBJ whole genome shotgun (WGS) entry which is preliminary data.</text>
</comment>
<keyword evidence="4" id="KW-0926">Vacuole</keyword>
<evidence type="ECO:0000313" key="16">
    <source>
        <dbReference type="EMBL" id="CAK9172888.1"/>
    </source>
</evidence>
<dbReference type="Gene3D" id="2.60.40.10">
    <property type="entry name" value="Immunoglobulins"/>
    <property type="match status" value="1"/>
</dbReference>
<dbReference type="PROSITE" id="PS51745">
    <property type="entry name" value="PB1"/>
    <property type="match status" value="1"/>
</dbReference>
<keyword evidence="6 11" id="KW-0863">Zinc-finger</keyword>
<comment type="subcellular location">
    <subcellularLocation>
        <location evidence="2">Cytoplasmic vesicle</location>
        <location evidence="2">Autophagosome</location>
    </subcellularLocation>
    <subcellularLocation>
        <location evidence="1">Vacuole</location>
    </subcellularLocation>
</comment>
<feature type="domain" description="UBA" evidence="13">
    <location>
        <begin position="808"/>
        <end position="857"/>
    </location>
</feature>
<proteinExistence type="predicted"/>
<dbReference type="InterPro" id="IPR000270">
    <property type="entry name" value="PB1_dom"/>
</dbReference>
<dbReference type="InterPro" id="IPR009060">
    <property type="entry name" value="UBA-like_sf"/>
</dbReference>
<dbReference type="GO" id="GO:0031410">
    <property type="term" value="C:cytoplasmic vesicle"/>
    <property type="evidence" value="ECO:0007669"/>
    <property type="project" value="UniProtKB-KW"/>
</dbReference>
<feature type="domain" description="PB1" evidence="15">
    <location>
        <begin position="1"/>
        <end position="80"/>
    </location>
</feature>
<organism evidence="16 17">
    <name type="scientific">Ilex paraguariensis</name>
    <name type="common">yerba mate</name>
    <dbReference type="NCBI Taxonomy" id="185542"/>
    <lineage>
        <taxon>Eukaryota</taxon>
        <taxon>Viridiplantae</taxon>
        <taxon>Streptophyta</taxon>
        <taxon>Embryophyta</taxon>
        <taxon>Tracheophyta</taxon>
        <taxon>Spermatophyta</taxon>
        <taxon>Magnoliopsida</taxon>
        <taxon>eudicotyledons</taxon>
        <taxon>Gunneridae</taxon>
        <taxon>Pentapetalae</taxon>
        <taxon>asterids</taxon>
        <taxon>campanulids</taxon>
        <taxon>Aquifoliales</taxon>
        <taxon>Aquifoliaceae</taxon>
        <taxon>Ilex</taxon>
    </lineage>
</organism>
<dbReference type="FunFam" id="1.10.8.10:FF:000085">
    <property type="entry name" value="protein NBR1 homolog"/>
    <property type="match status" value="1"/>
</dbReference>
<dbReference type="PROSITE" id="PS50030">
    <property type="entry name" value="UBA"/>
    <property type="match status" value="2"/>
</dbReference>
<dbReference type="GO" id="GO:0006914">
    <property type="term" value="P:autophagy"/>
    <property type="evidence" value="ECO:0007669"/>
    <property type="project" value="UniProtKB-KW"/>
</dbReference>
<dbReference type="SUPFAM" id="SSF57850">
    <property type="entry name" value="RING/U-box"/>
    <property type="match status" value="1"/>
</dbReference>